<name>A0ABV5WKB5_9BACI</name>
<protein>
    <submittedName>
        <fullName evidence="1">Uncharacterized protein</fullName>
    </submittedName>
</protein>
<evidence type="ECO:0000313" key="1">
    <source>
        <dbReference type="EMBL" id="MFB9760858.1"/>
    </source>
</evidence>
<keyword evidence="2" id="KW-1185">Reference proteome</keyword>
<dbReference type="RefSeq" id="WP_379951134.1">
    <property type="nucleotide sequence ID" value="NZ_JBHMAF010000174.1"/>
</dbReference>
<proteinExistence type="predicted"/>
<organism evidence="1 2">
    <name type="scientific">Ectobacillus funiculus</name>
    <dbReference type="NCBI Taxonomy" id="137993"/>
    <lineage>
        <taxon>Bacteria</taxon>
        <taxon>Bacillati</taxon>
        <taxon>Bacillota</taxon>
        <taxon>Bacilli</taxon>
        <taxon>Bacillales</taxon>
        <taxon>Bacillaceae</taxon>
        <taxon>Ectobacillus</taxon>
    </lineage>
</organism>
<sequence>TSFLDYGLCGNYHYTRIWGGTPFLCSKNPWHARAEDYEIDSIKKIERQYIKHCIWTYKYIIC</sequence>
<dbReference type="Proteomes" id="UP001589609">
    <property type="component" value="Unassembled WGS sequence"/>
</dbReference>
<reference evidence="1 2" key="1">
    <citation type="submission" date="2024-09" db="EMBL/GenBank/DDBJ databases">
        <authorList>
            <person name="Sun Q."/>
            <person name="Mori K."/>
        </authorList>
    </citation>
    <scope>NUCLEOTIDE SEQUENCE [LARGE SCALE GENOMIC DNA]</scope>
    <source>
        <strain evidence="1 2">JCM 11201</strain>
    </source>
</reference>
<dbReference type="EMBL" id="JBHMAF010000174">
    <property type="protein sequence ID" value="MFB9760858.1"/>
    <property type="molecule type" value="Genomic_DNA"/>
</dbReference>
<evidence type="ECO:0000313" key="2">
    <source>
        <dbReference type="Proteomes" id="UP001589609"/>
    </source>
</evidence>
<feature type="non-terminal residue" evidence="1">
    <location>
        <position position="1"/>
    </location>
</feature>
<gene>
    <name evidence="1" type="ORF">ACFFMS_21530</name>
</gene>
<accession>A0ABV5WKB5</accession>
<comment type="caution">
    <text evidence="1">The sequence shown here is derived from an EMBL/GenBank/DDBJ whole genome shotgun (WGS) entry which is preliminary data.</text>
</comment>